<keyword evidence="3" id="KW-1185">Reference proteome</keyword>
<dbReference type="GO" id="GO:0020037">
    <property type="term" value="F:heme binding"/>
    <property type="evidence" value="ECO:0007669"/>
    <property type="project" value="InterPro"/>
</dbReference>
<dbReference type="GO" id="GO:0016705">
    <property type="term" value="F:oxidoreductase activity, acting on paired donors, with incorporation or reduction of molecular oxygen"/>
    <property type="evidence" value="ECO:0007669"/>
    <property type="project" value="InterPro"/>
</dbReference>
<dbReference type="PRINTS" id="PR00463">
    <property type="entry name" value="EP450I"/>
</dbReference>
<comment type="caution">
    <text evidence="2">The sequence shown here is derived from an EMBL/GenBank/DDBJ whole genome shotgun (WGS) entry which is preliminary data.</text>
</comment>
<name>H0EG32_GLAL7</name>
<dbReference type="AlphaFoldDB" id="H0EG32"/>
<proteinExistence type="inferred from homology"/>
<dbReference type="InterPro" id="IPR001128">
    <property type="entry name" value="Cyt_P450"/>
</dbReference>
<dbReference type="InterPro" id="IPR036396">
    <property type="entry name" value="Cyt_P450_sf"/>
</dbReference>
<dbReference type="InParanoid" id="H0EG32"/>
<dbReference type="HOGENOM" id="CLU_891518_0_0_1"/>
<dbReference type="EMBL" id="AGUE01000021">
    <property type="protein sequence ID" value="EHL02646.1"/>
    <property type="molecule type" value="Genomic_DNA"/>
</dbReference>
<evidence type="ECO:0000313" key="3">
    <source>
        <dbReference type="Proteomes" id="UP000005446"/>
    </source>
</evidence>
<dbReference type="OrthoDB" id="3945418at2759"/>
<sequence length="312" mass="35298">MRRISNVYKEGDTGLRSSGCTSNTVRSTAGVLYFIENQTDQGRYIGPIVRISPWELHVNDPDWNEPYKVGSRVDKYHWYYKFVGSSDAAFGTSDHEKHRIRRKAQQGYFTLGAVAKFEPVLANITGKLCQRLQEFKETRQPVNLSNDIGVRTKEIVAAYMRGGTKQSSDAQVYERSNVIHQMLDSPELPVKDKTEFRLALEVRTFVGAGTETTGNTLVVMTYHLLANPDMAMKLKMELRAAQRASLKPLTYQQLAKLSYLSSVILEGHRRSCVGVHLASSELYVAIAKVFMELELELFDTFEDDIVQSIPCK</sequence>
<dbReference type="Pfam" id="PF00067">
    <property type="entry name" value="p450"/>
    <property type="match status" value="1"/>
</dbReference>
<organism evidence="2 3">
    <name type="scientific">Glarea lozoyensis (strain ATCC 74030 / MF5533)</name>
    <dbReference type="NCBI Taxonomy" id="1104152"/>
    <lineage>
        <taxon>Eukaryota</taxon>
        <taxon>Fungi</taxon>
        <taxon>Dikarya</taxon>
        <taxon>Ascomycota</taxon>
        <taxon>Pezizomycotina</taxon>
        <taxon>Leotiomycetes</taxon>
        <taxon>Helotiales</taxon>
        <taxon>Helotiaceae</taxon>
        <taxon>Glarea</taxon>
    </lineage>
</organism>
<dbReference type="PANTHER" id="PTHR24305">
    <property type="entry name" value="CYTOCHROME P450"/>
    <property type="match status" value="1"/>
</dbReference>
<evidence type="ECO:0000313" key="2">
    <source>
        <dbReference type="EMBL" id="EHL02646.1"/>
    </source>
</evidence>
<dbReference type="GO" id="GO:0005506">
    <property type="term" value="F:iron ion binding"/>
    <property type="evidence" value="ECO:0007669"/>
    <property type="project" value="InterPro"/>
</dbReference>
<protein>
    <submittedName>
        <fullName evidence="2">Putative Trichodiene oxygenase</fullName>
    </submittedName>
</protein>
<dbReference type="SUPFAM" id="SSF48264">
    <property type="entry name" value="Cytochrome P450"/>
    <property type="match status" value="1"/>
</dbReference>
<dbReference type="Gene3D" id="1.10.630.10">
    <property type="entry name" value="Cytochrome P450"/>
    <property type="match status" value="2"/>
</dbReference>
<comment type="similarity">
    <text evidence="1">Belongs to the cytochrome P450 family.</text>
</comment>
<dbReference type="InterPro" id="IPR002401">
    <property type="entry name" value="Cyt_P450_E_grp-I"/>
</dbReference>
<dbReference type="InterPro" id="IPR050121">
    <property type="entry name" value="Cytochrome_P450_monoxygenase"/>
</dbReference>
<evidence type="ECO:0000256" key="1">
    <source>
        <dbReference type="ARBA" id="ARBA00010617"/>
    </source>
</evidence>
<dbReference type="GO" id="GO:0004497">
    <property type="term" value="F:monooxygenase activity"/>
    <property type="evidence" value="ECO:0007669"/>
    <property type="project" value="InterPro"/>
</dbReference>
<dbReference type="PANTHER" id="PTHR24305:SF166">
    <property type="entry name" value="CYTOCHROME P450 12A4, MITOCHONDRIAL-RELATED"/>
    <property type="match status" value="1"/>
</dbReference>
<reference evidence="2 3" key="1">
    <citation type="journal article" date="2012" name="Eukaryot. Cell">
        <title>Genome sequence of the fungus Glarea lozoyensis: the first genome sequence of a species from the Helotiaceae family.</title>
        <authorList>
            <person name="Youssar L."/>
            <person name="Gruening B.A."/>
            <person name="Erxleben A."/>
            <person name="Guenther S."/>
            <person name="Huettel W."/>
        </authorList>
    </citation>
    <scope>NUCLEOTIDE SEQUENCE [LARGE SCALE GENOMIC DNA]</scope>
    <source>
        <strain evidence="3">ATCC 74030 / MF5533</strain>
    </source>
</reference>
<gene>
    <name evidence="2" type="ORF">M7I_1440</name>
</gene>
<dbReference type="Proteomes" id="UP000005446">
    <property type="component" value="Unassembled WGS sequence"/>
</dbReference>
<accession>H0EG32</accession>